<evidence type="ECO:0000313" key="3">
    <source>
        <dbReference type="Proteomes" id="UP000249081"/>
    </source>
</evidence>
<reference evidence="3" key="1">
    <citation type="submission" date="2018-04" db="EMBL/GenBank/DDBJ databases">
        <authorList>
            <person name="Cornet L."/>
        </authorList>
    </citation>
    <scope>NUCLEOTIDE SEQUENCE [LARGE SCALE GENOMIC DNA]</scope>
</reference>
<dbReference type="InterPro" id="IPR018488">
    <property type="entry name" value="cNMP-bd_CS"/>
</dbReference>
<reference evidence="2 3" key="2">
    <citation type="submission" date="2018-06" db="EMBL/GenBank/DDBJ databases">
        <title>Metagenomic assembly of (sub)arctic Cyanobacteria and their associated microbiome from non-axenic cultures.</title>
        <authorList>
            <person name="Baurain D."/>
        </authorList>
    </citation>
    <scope>NUCLEOTIDE SEQUENCE [LARGE SCALE GENOMIC DNA]</scope>
    <source>
        <strain evidence="2">ULC041bin1</strain>
    </source>
</reference>
<dbReference type="InterPro" id="IPR050397">
    <property type="entry name" value="Env_Response_Regulators"/>
</dbReference>
<dbReference type="CDD" id="cd00038">
    <property type="entry name" value="CAP_ED"/>
    <property type="match status" value="1"/>
</dbReference>
<evidence type="ECO:0000313" key="2">
    <source>
        <dbReference type="EMBL" id="PZO36508.1"/>
    </source>
</evidence>
<dbReference type="Gene3D" id="2.60.120.10">
    <property type="entry name" value="Jelly Rolls"/>
    <property type="match status" value="1"/>
</dbReference>
<dbReference type="PROSITE" id="PS50042">
    <property type="entry name" value="CNMP_BINDING_3"/>
    <property type="match status" value="1"/>
</dbReference>
<comment type="caution">
    <text evidence="2">The sequence shown here is derived from an EMBL/GenBank/DDBJ whole genome shotgun (WGS) entry which is preliminary data.</text>
</comment>
<gene>
    <name evidence="2" type="ORF">DCF17_17100</name>
</gene>
<dbReference type="GO" id="GO:0003700">
    <property type="term" value="F:DNA-binding transcription factor activity"/>
    <property type="evidence" value="ECO:0007669"/>
    <property type="project" value="TreeGrafter"/>
</dbReference>
<proteinExistence type="predicted"/>
<dbReference type="PANTHER" id="PTHR24567:SF74">
    <property type="entry name" value="HTH-TYPE TRANSCRIPTIONAL REGULATOR ARCR"/>
    <property type="match status" value="1"/>
</dbReference>
<dbReference type="Proteomes" id="UP000249081">
    <property type="component" value="Unassembled WGS sequence"/>
</dbReference>
<dbReference type="InterPro" id="IPR018490">
    <property type="entry name" value="cNMP-bd_dom_sf"/>
</dbReference>
<dbReference type="InterPro" id="IPR000595">
    <property type="entry name" value="cNMP-bd_dom"/>
</dbReference>
<dbReference type="PANTHER" id="PTHR24567">
    <property type="entry name" value="CRP FAMILY TRANSCRIPTIONAL REGULATORY PROTEIN"/>
    <property type="match status" value="1"/>
</dbReference>
<accession>A0A2W4XZ39</accession>
<dbReference type="InterPro" id="IPR014710">
    <property type="entry name" value="RmlC-like_jellyroll"/>
</dbReference>
<dbReference type="EMBL" id="QBMN01000140">
    <property type="protein sequence ID" value="PZO36508.1"/>
    <property type="molecule type" value="Genomic_DNA"/>
</dbReference>
<dbReference type="SMART" id="SM00100">
    <property type="entry name" value="cNMP"/>
    <property type="match status" value="1"/>
</dbReference>
<dbReference type="GO" id="GO:0005829">
    <property type="term" value="C:cytosol"/>
    <property type="evidence" value="ECO:0007669"/>
    <property type="project" value="TreeGrafter"/>
</dbReference>
<sequence>MKRIVFILGVLEDEDVDWLIESGQRLELQPGDVLIREGEPCDQLFLILDGGLEVSVAALTTAPIAQLSTGEVVGEMSFVDGQPPSATVIALKPCIVLAISCSQLRHKLQQDIWFASRFYRALAILLSSRLRSTVKHLQGEHWRPVATPNDAGLDEMGDMLSMGGIRFDWMLKRLRDVNSNPWEEIEVDGAD</sequence>
<evidence type="ECO:0000259" key="1">
    <source>
        <dbReference type="PROSITE" id="PS50042"/>
    </source>
</evidence>
<protein>
    <submittedName>
        <fullName evidence="2">Cyclic nucleotide-binding protein</fullName>
    </submittedName>
</protein>
<dbReference type="AlphaFoldDB" id="A0A2W4XZ39"/>
<name>A0A2W4XZ39_9CYAN</name>
<dbReference type="SUPFAM" id="SSF51206">
    <property type="entry name" value="cAMP-binding domain-like"/>
    <property type="match status" value="1"/>
</dbReference>
<dbReference type="PROSITE" id="PS00888">
    <property type="entry name" value="CNMP_BINDING_1"/>
    <property type="match status" value="1"/>
</dbReference>
<organism evidence="2 3">
    <name type="scientific">Shackletoniella antarctica</name>
    <dbReference type="NCBI Taxonomy" id="268115"/>
    <lineage>
        <taxon>Bacteria</taxon>
        <taxon>Bacillati</taxon>
        <taxon>Cyanobacteriota</taxon>
        <taxon>Cyanophyceae</taxon>
        <taxon>Oculatellales</taxon>
        <taxon>Oculatellaceae</taxon>
        <taxon>Shackletoniella</taxon>
    </lineage>
</organism>
<dbReference type="Pfam" id="PF00027">
    <property type="entry name" value="cNMP_binding"/>
    <property type="match status" value="1"/>
</dbReference>
<feature type="domain" description="Cyclic nucleotide-binding" evidence="1">
    <location>
        <begin position="7"/>
        <end position="108"/>
    </location>
</feature>